<dbReference type="SUPFAM" id="SSF47862">
    <property type="entry name" value="Saposin"/>
    <property type="match status" value="1"/>
</dbReference>
<evidence type="ECO:0000256" key="3">
    <source>
        <dbReference type="ARBA" id="ARBA00023180"/>
    </source>
</evidence>
<dbReference type="WBParaSite" id="BTMF_0001811801-mRNA-1">
    <property type="protein sequence ID" value="BTMF_0001811801-mRNA-1"/>
    <property type="gene ID" value="BTMF_0001811801"/>
</dbReference>
<evidence type="ECO:0000256" key="1">
    <source>
        <dbReference type="ARBA" id="ARBA00022801"/>
    </source>
</evidence>
<feature type="domain" description="Saposin B-type" evidence="4">
    <location>
        <begin position="1"/>
        <end position="68"/>
    </location>
</feature>
<name>A0A0R3RDJ4_9BILA</name>
<dbReference type="PANTHER" id="PTHR10340">
    <property type="entry name" value="SPHINGOMYELIN PHOSPHODIESTERASE"/>
    <property type="match status" value="1"/>
</dbReference>
<protein>
    <submittedName>
        <fullName evidence="7">Saposin B-type domain-containing protein</fullName>
    </submittedName>
</protein>
<keyword evidence="3" id="KW-0325">Glycoprotein</keyword>
<dbReference type="PROSITE" id="PS50015">
    <property type="entry name" value="SAP_B"/>
    <property type="match status" value="1"/>
</dbReference>
<dbReference type="PANTHER" id="PTHR10340:SF34">
    <property type="entry name" value="SPHINGOMYELIN PHOSPHODIESTERASE"/>
    <property type="match status" value="1"/>
</dbReference>
<evidence type="ECO:0000256" key="2">
    <source>
        <dbReference type="ARBA" id="ARBA00023157"/>
    </source>
</evidence>
<dbReference type="Proteomes" id="UP000280834">
    <property type="component" value="Unassembled WGS sequence"/>
</dbReference>
<gene>
    <name evidence="5" type="ORF">BTMF_LOCUS16081</name>
</gene>
<evidence type="ECO:0000313" key="7">
    <source>
        <dbReference type="WBParaSite" id="BTMF_0001811801-mRNA-1"/>
    </source>
</evidence>
<keyword evidence="6" id="KW-1185">Reference proteome</keyword>
<proteinExistence type="predicted"/>
<keyword evidence="1" id="KW-0378">Hydrolase</keyword>
<dbReference type="GO" id="GO:0005615">
    <property type="term" value="C:extracellular space"/>
    <property type="evidence" value="ECO:0007669"/>
    <property type="project" value="TreeGrafter"/>
</dbReference>
<evidence type="ECO:0000259" key="4">
    <source>
        <dbReference type="PROSITE" id="PS50015"/>
    </source>
</evidence>
<reference evidence="7" key="1">
    <citation type="submission" date="2017-02" db="UniProtKB">
        <authorList>
            <consortium name="WormBaseParasite"/>
        </authorList>
    </citation>
    <scope>IDENTIFICATION</scope>
</reference>
<sequence>SIYEQNRTRDSLIDVAAFICQYFTRRESLICYSLAKQFREELLYVVEKLILQPDALCSMFLNDCSNSGMDTSIWNITLPPKWPDPKYPTYPAMRENNLRVLHITDLHLDPEYAPGSEANCSSELCCHAQSESNGNFCINSAAK</sequence>
<dbReference type="STRING" id="42155.A0A0R3RDJ4"/>
<reference evidence="5 6" key="2">
    <citation type="submission" date="2018-11" db="EMBL/GenBank/DDBJ databases">
        <authorList>
            <consortium name="Pathogen Informatics"/>
        </authorList>
    </citation>
    <scope>NUCLEOTIDE SEQUENCE [LARGE SCALE GENOMIC DNA]</scope>
</reference>
<dbReference type="InterPro" id="IPR011001">
    <property type="entry name" value="Saposin-like"/>
</dbReference>
<dbReference type="AlphaFoldDB" id="A0A0R3RDJ4"/>
<keyword evidence="2" id="KW-1015">Disulfide bond</keyword>
<accession>A0A0R3RDJ4</accession>
<evidence type="ECO:0000313" key="5">
    <source>
        <dbReference type="EMBL" id="VDO57307.1"/>
    </source>
</evidence>
<dbReference type="GO" id="GO:0008081">
    <property type="term" value="F:phosphoric diester hydrolase activity"/>
    <property type="evidence" value="ECO:0007669"/>
    <property type="project" value="TreeGrafter"/>
</dbReference>
<dbReference type="EMBL" id="UZAG01023655">
    <property type="protein sequence ID" value="VDO57307.1"/>
    <property type="molecule type" value="Genomic_DNA"/>
</dbReference>
<evidence type="ECO:0000313" key="6">
    <source>
        <dbReference type="Proteomes" id="UP000280834"/>
    </source>
</evidence>
<organism evidence="7">
    <name type="scientific">Brugia timori</name>
    <dbReference type="NCBI Taxonomy" id="42155"/>
    <lineage>
        <taxon>Eukaryota</taxon>
        <taxon>Metazoa</taxon>
        <taxon>Ecdysozoa</taxon>
        <taxon>Nematoda</taxon>
        <taxon>Chromadorea</taxon>
        <taxon>Rhabditida</taxon>
        <taxon>Spirurina</taxon>
        <taxon>Spiruromorpha</taxon>
        <taxon>Filarioidea</taxon>
        <taxon>Onchocercidae</taxon>
        <taxon>Brugia</taxon>
    </lineage>
</organism>
<dbReference type="InterPro" id="IPR008139">
    <property type="entry name" value="SaposinB_dom"/>
</dbReference>